<accession>A0A4S4F864</accession>
<evidence type="ECO:0000313" key="3">
    <source>
        <dbReference type="Proteomes" id="UP000306798"/>
    </source>
</evidence>
<comment type="caution">
    <text evidence="2">The sequence shown here is derived from an EMBL/GenBank/DDBJ whole genome shotgun (WGS) entry which is preliminary data.</text>
</comment>
<feature type="region of interest" description="Disordered" evidence="1">
    <location>
        <begin position="1"/>
        <end position="28"/>
    </location>
</feature>
<protein>
    <submittedName>
        <fullName evidence="2">Uncharacterized protein</fullName>
    </submittedName>
</protein>
<sequence>MAGKRGRHRTGRHERGHGGRPFGLTPWPAGSLGETSVLLAIHAGGTPWDWRDKATEQDWATALRLLAEQAERINDTTR</sequence>
<proteinExistence type="predicted"/>
<evidence type="ECO:0000256" key="1">
    <source>
        <dbReference type="SAM" id="MobiDB-lite"/>
    </source>
</evidence>
<gene>
    <name evidence="2" type="ORF">E5991_06970</name>
</gene>
<name>A0A4S4F864_9BIFI</name>
<evidence type="ECO:0000313" key="2">
    <source>
        <dbReference type="EMBL" id="THG24936.1"/>
    </source>
</evidence>
<dbReference type="EMBL" id="SSTF01000019">
    <property type="protein sequence ID" value="THG24936.1"/>
    <property type="molecule type" value="Genomic_DNA"/>
</dbReference>
<dbReference type="Proteomes" id="UP000306798">
    <property type="component" value="Unassembled WGS sequence"/>
</dbReference>
<dbReference type="AlphaFoldDB" id="A0A4S4F864"/>
<reference evidence="2 3" key="1">
    <citation type="submission" date="2019-04" db="EMBL/GenBank/DDBJ databases">
        <title>Microbes associate with the intestines of laboratory mice.</title>
        <authorList>
            <person name="Navarre W."/>
            <person name="Wong E."/>
            <person name="Huang K.C."/>
            <person name="Tropini C."/>
            <person name="Ng K."/>
            <person name="Yu B."/>
        </authorList>
    </citation>
    <scope>NUCLEOTIDE SEQUENCE [LARGE SCALE GENOMIC DNA]</scope>
    <source>
        <strain evidence="2 3">NM87_A27A</strain>
    </source>
</reference>
<feature type="compositionally biased region" description="Basic residues" evidence="1">
    <location>
        <begin position="1"/>
        <end position="15"/>
    </location>
</feature>
<organism evidence="2 3">
    <name type="scientific">Bifidobacterium pseudolongum</name>
    <dbReference type="NCBI Taxonomy" id="1694"/>
    <lineage>
        <taxon>Bacteria</taxon>
        <taxon>Bacillati</taxon>
        <taxon>Actinomycetota</taxon>
        <taxon>Actinomycetes</taxon>
        <taxon>Bifidobacteriales</taxon>
        <taxon>Bifidobacteriaceae</taxon>
        <taxon>Bifidobacterium</taxon>
    </lineage>
</organism>